<dbReference type="AlphaFoldDB" id="A0A507AVR3"/>
<name>A0A507AVR3_9PEZI</name>
<dbReference type="PANTHER" id="PTHR43008:SF7">
    <property type="entry name" value="SHORT CHAIN DEHYDROGENASE_REDUCTASE (AFU_ORTHOLOGUE AFUA_2G00830)"/>
    <property type="match status" value="1"/>
</dbReference>
<dbReference type="GO" id="GO:0050664">
    <property type="term" value="F:oxidoreductase activity, acting on NAD(P)H, oxygen as acceptor"/>
    <property type="evidence" value="ECO:0007669"/>
    <property type="project" value="TreeGrafter"/>
</dbReference>
<gene>
    <name evidence="3" type="ORF">E0L32_008460</name>
</gene>
<dbReference type="OrthoDB" id="5307821at2759"/>
<evidence type="ECO:0000256" key="2">
    <source>
        <dbReference type="ARBA" id="ARBA00023002"/>
    </source>
</evidence>
<organism evidence="3 4">
    <name type="scientific">Thyridium curvatum</name>
    <dbReference type="NCBI Taxonomy" id="1093900"/>
    <lineage>
        <taxon>Eukaryota</taxon>
        <taxon>Fungi</taxon>
        <taxon>Dikarya</taxon>
        <taxon>Ascomycota</taxon>
        <taxon>Pezizomycotina</taxon>
        <taxon>Sordariomycetes</taxon>
        <taxon>Sordariomycetidae</taxon>
        <taxon>Thyridiales</taxon>
        <taxon>Thyridiaceae</taxon>
        <taxon>Thyridium</taxon>
    </lineage>
</organism>
<dbReference type="InterPro" id="IPR002347">
    <property type="entry name" value="SDR_fam"/>
</dbReference>
<evidence type="ECO:0000313" key="4">
    <source>
        <dbReference type="Proteomes" id="UP000319257"/>
    </source>
</evidence>
<dbReference type="SUPFAM" id="SSF51735">
    <property type="entry name" value="NAD(P)-binding Rossmann-fold domains"/>
    <property type="match status" value="1"/>
</dbReference>
<reference evidence="3 4" key="1">
    <citation type="submission" date="2019-06" db="EMBL/GenBank/DDBJ databases">
        <title>Draft genome sequence of the filamentous fungus Phialemoniopsis curvata isolated from diesel fuel.</title>
        <authorList>
            <person name="Varaljay V.A."/>
            <person name="Lyon W.J."/>
            <person name="Crouch A.L."/>
            <person name="Drake C.E."/>
            <person name="Hollomon J.M."/>
            <person name="Nadeau L.J."/>
            <person name="Nunn H.S."/>
            <person name="Stevenson B.S."/>
            <person name="Bojanowski C.L."/>
            <person name="Crookes-Goodson W.J."/>
        </authorList>
    </citation>
    <scope>NUCLEOTIDE SEQUENCE [LARGE SCALE GENOMIC DNA]</scope>
    <source>
        <strain evidence="3 4">D216</strain>
    </source>
</reference>
<comment type="similarity">
    <text evidence="1">Belongs to the short-chain dehydrogenases/reductases (SDR) family.</text>
</comment>
<dbReference type="RefSeq" id="XP_030992285.1">
    <property type="nucleotide sequence ID" value="XM_031143317.1"/>
</dbReference>
<proteinExistence type="inferred from homology"/>
<dbReference type="EMBL" id="SKBQ01000056">
    <property type="protein sequence ID" value="TPX10574.1"/>
    <property type="molecule type" value="Genomic_DNA"/>
</dbReference>
<dbReference type="Proteomes" id="UP000319257">
    <property type="component" value="Unassembled WGS sequence"/>
</dbReference>
<dbReference type="Gene3D" id="3.40.50.720">
    <property type="entry name" value="NAD(P)-binding Rossmann-like Domain"/>
    <property type="match status" value="1"/>
</dbReference>
<dbReference type="InterPro" id="IPR036291">
    <property type="entry name" value="NAD(P)-bd_dom_sf"/>
</dbReference>
<dbReference type="STRING" id="1093900.A0A507AVR3"/>
<sequence>MTTVFQPGNTAVITGGASGIGLALAKRCAAAGMRVLVADRDAAALTAAPAAACAGADNDTSDVLTVEMDVSSPEGWAVLRRRVDDEFGGRVSLLALNAGVGGAPSRWDSAESFRRVLDVNLGGVVNGLAACLDAVRAAAGGGKAAVVITGSKQGITCPPGNPAYNASKAAVKALAEHLDYDLRAEDNVGVHLLVPGWTFTGMTGGGGAREKPAGAWWPEQVVEFLERRMAEGKFYAVCPDNDVSESTDRRRMLWSVGDIVEGRPPMSRWREEWKGPAQEWMDKQSL</sequence>
<dbReference type="GO" id="GO:0016616">
    <property type="term" value="F:oxidoreductase activity, acting on the CH-OH group of donors, NAD or NADP as acceptor"/>
    <property type="evidence" value="ECO:0007669"/>
    <property type="project" value="UniProtKB-ARBA"/>
</dbReference>
<dbReference type="InParanoid" id="A0A507AVR3"/>
<dbReference type="CDD" id="cd05233">
    <property type="entry name" value="SDR_c"/>
    <property type="match status" value="1"/>
</dbReference>
<dbReference type="GeneID" id="41975907"/>
<comment type="caution">
    <text evidence="3">The sequence shown here is derived from an EMBL/GenBank/DDBJ whole genome shotgun (WGS) entry which is preliminary data.</text>
</comment>
<dbReference type="PRINTS" id="PR00081">
    <property type="entry name" value="GDHRDH"/>
</dbReference>
<dbReference type="Pfam" id="PF00106">
    <property type="entry name" value="adh_short"/>
    <property type="match status" value="1"/>
</dbReference>
<accession>A0A507AVR3</accession>
<dbReference type="PANTHER" id="PTHR43008">
    <property type="entry name" value="BENZIL REDUCTASE"/>
    <property type="match status" value="1"/>
</dbReference>
<keyword evidence="4" id="KW-1185">Reference proteome</keyword>
<keyword evidence="2" id="KW-0560">Oxidoreductase</keyword>
<evidence type="ECO:0000313" key="3">
    <source>
        <dbReference type="EMBL" id="TPX10574.1"/>
    </source>
</evidence>
<protein>
    <submittedName>
        <fullName evidence="3">Uncharacterized protein</fullName>
    </submittedName>
</protein>
<evidence type="ECO:0000256" key="1">
    <source>
        <dbReference type="ARBA" id="ARBA00006484"/>
    </source>
</evidence>